<dbReference type="PANTHER" id="PTHR13275:SF4">
    <property type="entry name" value="VACUOLAR PROTEIN SORTING-ASSOCIATED PROTEIN 72 HOMOLOG"/>
    <property type="match status" value="1"/>
</dbReference>
<dbReference type="SMART" id="SM00993">
    <property type="entry name" value="YL1_C"/>
    <property type="match status" value="1"/>
</dbReference>
<keyword evidence="3" id="KW-0175">Coiled coil</keyword>
<dbReference type="EMBL" id="CAJPWZ010003256">
    <property type="protein sequence ID" value="CAG2254886.1"/>
    <property type="molecule type" value="Genomic_DNA"/>
</dbReference>
<dbReference type="PANTHER" id="PTHR13275">
    <property type="entry name" value="YL-1 PROTEIN TRANSCRIPTION FACTOR-LIKE 1"/>
    <property type="match status" value="1"/>
</dbReference>
<gene>
    <name evidence="5" type="ORF">MEDL_66344</name>
</gene>
<reference evidence="5" key="1">
    <citation type="submission" date="2021-03" db="EMBL/GenBank/DDBJ databases">
        <authorList>
            <person name="Bekaert M."/>
        </authorList>
    </citation>
    <scope>NUCLEOTIDE SEQUENCE</scope>
</reference>
<evidence type="ECO:0000313" key="5">
    <source>
        <dbReference type="EMBL" id="CAG2254886.1"/>
    </source>
</evidence>
<protein>
    <recommendedName>
        <fullName evidence="2">Vacuolar protein sorting-associated protein 72 homolog</fullName>
    </recommendedName>
</protein>
<evidence type="ECO:0000256" key="1">
    <source>
        <dbReference type="ARBA" id="ARBA00006832"/>
    </source>
</evidence>
<dbReference type="Pfam" id="PF05764">
    <property type="entry name" value="YL1"/>
    <property type="match status" value="1"/>
</dbReference>
<dbReference type="InterPro" id="IPR013272">
    <property type="entry name" value="Vps72/YL1_C"/>
</dbReference>
<name>A0A8S3VMG3_MYTED</name>
<dbReference type="GO" id="GO:0005634">
    <property type="term" value="C:nucleus"/>
    <property type="evidence" value="ECO:0007669"/>
    <property type="project" value="TreeGrafter"/>
</dbReference>
<evidence type="ECO:0000313" key="6">
    <source>
        <dbReference type="Proteomes" id="UP000683360"/>
    </source>
</evidence>
<proteinExistence type="inferred from homology"/>
<evidence type="ECO:0000256" key="2">
    <source>
        <dbReference type="ARBA" id="ARBA00020000"/>
    </source>
</evidence>
<accession>A0A8S3VMG3</accession>
<keyword evidence="6" id="KW-1185">Reference proteome</keyword>
<dbReference type="OrthoDB" id="78296at2759"/>
<evidence type="ECO:0000259" key="4">
    <source>
        <dbReference type="SMART" id="SM00993"/>
    </source>
</evidence>
<feature type="domain" description="Vps72/YL1 C-terminal" evidence="4">
    <location>
        <begin position="416"/>
        <end position="445"/>
    </location>
</feature>
<dbReference type="InterPro" id="IPR046757">
    <property type="entry name" value="YL1_N"/>
</dbReference>
<comment type="similarity">
    <text evidence="1">Belongs to the VPS72/YL1 family.</text>
</comment>
<evidence type="ECO:0000256" key="3">
    <source>
        <dbReference type="SAM" id="Coils"/>
    </source>
</evidence>
<sequence length="459" mass="55143">MTVVYYSFKSEEAWLLQENHLVKEHGCYKENHLYDSCLLFFLRVKEHGCYKRESLYDSCLLFFFKSEGAWLLQERILYDSCLLFFFKSEEAWLLQERIRITVVYMKEHSLKKHGCYKRILYDSCLLFFRVKKHGCYKRESLSEGAWLQERITCMTVVYYSFKSEGAWLLQRESLSEGAWLQERITCMTVVYYSFKSEGAWLLQERITCMTVVYYSFKSEEAWLLQERITCMTVVYYSFLRVKKHGCYFKSKEAERITLKKTLRKSTADKTKERQDREKTKEAREKMLKEMAAQKNVAEVRRLTQEELLEEAKITEEENLQSLEDYKRLEMEKKKNRIQKQINKGPMIKYQSFTMPLIEELPMETEINVDDIMEPQKKSEDICEISEKCSRTFITFTDDRTFKEYFPQKKPKLSQKQYCPVTKLPAKYFDPITQTPYATAEAFRLIREAYAQQQAERKRK</sequence>
<dbReference type="AlphaFoldDB" id="A0A8S3VMG3"/>
<comment type="caution">
    <text evidence="5">The sequence shown here is derived from an EMBL/GenBank/DDBJ whole genome shotgun (WGS) entry which is preliminary data.</text>
</comment>
<organism evidence="5 6">
    <name type="scientific">Mytilus edulis</name>
    <name type="common">Blue mussel</name>
    <dbReference type="NCBI Taxonomy" id="6550"/>
    <lineage>
        <taxon>Eukaryota</taxon>
        <taxon>Metazoa</taxon>
        <taxon>Spiralia</taxon>
        <taxon>Lophotrochozoa</taxon>
        <taxon>Mollusca</taxon>
        <taxon>Bivalvia</taxon>
        <taxon>Autobranchia</taxon>
        <taxon>Pteriomorphia</taxon>
        <taxon>Mytilida</taxon>
        <taxon>Mytiloidea</taxon>
        <taxon>Mytilidae</taxon>
        <taxon>Mytilinae</taxon>
        <taxon>Mytilus</taxon>
    </lineage>
</organism>
<dbReference type="Pfam" id="PF08265">
    <property type="entry name" value="YL1_C"/>
    <property type="match status" value="1"/>
</dbReference>
<dbReference type="Proteomes" id="UP000683360">
    <property type="component" value="Unassembled WGS sequence"/>
</dbReference>
<feature type="coiled-coil region" evidence="3">
    <location>
        <begin position="269"/>
        <end position="331"/>
    </location>
</feature>